<keyword evidence="9" id="KW-0413">Isomerase</keyword>
<keyword evidence="6" id="KW-0539">Nucleus</keyword>
<feature type="region of interest" description="Disordered" evidence="7">
    <location>
        <begin position="51"/>
        <end position="77"/>
    </location>
</feature>
<feature type="region of interest" description="Disordered" evidence="7">
    <location>
        <begin position="543"/>
        <end position="565"/>
    </location>
</feature>
<dbReference type="InterPro" id="IPR039900">
    <property type="entry name" value="Pat1-like"/>
</dbReference>
<dbReference type="GO" id="GO:0033962">
    <property type="term" value="P:P-body assembly"/>
    <property type="evidence" value="ECO:0007669"/>
    <property type="project" value="TreeGrafter"/>
</dbReference>
<dbReference type="Proteomes" id="UP000800040">
    <property type="component" value="Unassembled WGS sequence"/>
</dbReference>
<dbReference type="InterPro" id="IPR019167">
    <property type="entry name" value="PAT1_dom"/>
</dbReference>
<feature type="compositionally biased region" description="Pro residues" evidence="7">
    <location>
        <begin position="233"/>
        <end position="242"/>
    </location>
</feature>
<feature type="compositionally biased region" description="Low complexity" evidence="7">
    <location>
        <begin position="311"/>
        <end position="323"/>
    </location>
</feature>
<comment type="similarity">
    <text evidence="3">Belongs to the PAT1 family.</text>
</comment>
<feature type="compositionally biased region" description="Basic and acidic residues" evidence="7">
    <location>
        <begin position="550"/>
        <end position="559"/>
    </location>
</feature>
<keyword evidence="10" id="KW-1185">Reference proteome</keyword>
<dbReference type="GO" id="GO:0005634">
    <property type="term" value="C:nucleus"/>
    <property type="evidence" value="ECO:0007669"/>
    <property type="project" value="UniProtKB-SubCell"/>
</dbReference>
<dbReference type="AlphaFoldDB" id="A0A6A5KVN7"/>
<name>A0A6A5KVN7_9PLEO</name>
<evidence type="ECO:0000259" key="8">
    <source>
        <dbReference type="Pfam" id="PF09770"/>
    </source>
</evidence>
<keyword evidence="4" id="KW-0963">Cytoplasm</keyword>
<evidence type="ECO:0000256" key="6">
    <source>
        <dbReference type="ARBA" id="ARBA00023242"/>
    </source>
</evidence>
<gene>
    <name evidence="9" type="ORF">BDW02DRAFT_563975</name>
</gene>
<feature type="region of interest" description="Disordered" evidence="7">
    <location>
        <begin position="103"/>
        <end position="144"/>
    </location>
</feature>
<feature type="compositionally biased region" description="Polar residues" evidence="7">
    <location>
        <begin position="287"/>
        <end position="310"/>
    </location>
</feature>
<feature type="domain" description="mRNA decay factor PAT1" evidence="8">
    <location>
        <begin position="1"/>
        <end position="867"/>
    </location>
</feature>
<evidence type="ECO:0000256" key="7">
    <source>
        <dbReference type="SAM" id="MobiDB-lite"/>
    </source>
</evidence>
<feature type="region of interest" description="Disordered" evidence="7">
    <location>
        <begin position="1"/>
        <end position="20"/>
    </location>
</feature>
<evidence type="ECO:0000256" key="3">
    <source>
        <dbReference type="ARBA" id="ARBA00009138"/>
    </source>
</evidence>
<dbReference type="GO" id="GO:0000932">
    <property type="term" value="C:P-body"/>
    <property type="evidence" value="ECO:0007669"/>
    <property type="project" value="UniProtKB-SubCell"/>
</dbReference>
<dbReference type="EMBL" id="ML975245">
    <property type="protein sequence ID" value="KAF1839431.1"/>
    <property type="molecule type" value="Genomic_DNA"/>
</dbReference>
<evidence type="ECO:0000313" key="9">
    <source>
        <dbReference type="EMBL" id="KAF1839431.1"/>
    </source>
</evidence>
<dbReference type="GO" id="GO:0000290">
    <property type="term" value="P:deadenylation-dependent decapping of nuclear-transcribed mRNA"/>
    <property type="evidence" value="ECO:0007669"/>
    <property type="project" value="InterPro"/>
</dbReference>
<organism evidence="9 10">
    <name type="scientific">Decorospora gaudefroyi</name>
    <dbReference type="NCBI Taxonomy" id="184978"/>
    <lineage>
        <taxon>Eukaryota</taxon>
        <taxon>Fungi</taxon>
        <taxon>Dikarya</taxon>
        <taxon>Ascomycota</taxon>
        <taxon>Pezizomycotina</taxon>
        <taxon>Dothideomycetes</taxon>
        <taxon>Pleosporomycetidae</taxon>
        <taxon>Pleosporales</taxon>
        <taxon>Pleosporineae</taxon>
        <taxon>Pleosporaceae</taxon>
        <taxon>Decorospora</taxon>
    </lineage>
</organism>
<accession>A0A6A5KVN7</accession>
<dbReference type="GO" id="GO:0003723">
    <property type="term" value="F:RNA binding"/>
    <property type="evidence" value="ECO:0007669"/>
    <property type="project" value="UniProtKB-KW"/>
</dbReference>
<feature type="region of interest" description="Disordered" evidence="7">
    <location>
        <begin position="161"/>
        <end position="378"/>
    </location>
</feature>
<feature type="compositionally biased region" description="Acidic residues" evidence="7">
    <location>
        <begin position="51"/>
        <end position="64"/>
    </location>
</feature>
<feature type="compositionally biased region" description="Polar residues" evidence="7">
    <location>
        <begin position="324"/>
        <end position="340"/>
    </location>
</feature>
<proteinExistence type="inferred from homology"/>
<keyword evidence="5" id="KW-0694">RNA-binding</keyword>
<evidence type="ECO:0000256" key="5">
    <source>
        <dbReference type="ARBA" id="ARBA00022884"/>
    </source>
</evidence>
<evidence type="ECO:0000256" key="4">
    <source>
        <dbReference type="ARBA" id="ARBA00022490"/>
    </source>
</evidence>
<feature type="compositionally biased region" description="Low complexity" evidence="7">
    <location>
        <begin position="250"/>
        <end position="277"/>
    </location>
</feature>
<dbReference type="PANTHER" id="PTHR21551">
    <property type="entry name" value="TOPOISOMERASE II-ASSOCIATED PROTEIN PAT1"/>
    <property type="match status" value="1"/>
</dbReference>
<reference evidence="9" key="1">
    <citation type="submission" date="2020-01" db="EMBL/GenBank/DDBJ databases">
        <authorList>
            <consortium name="DOE Joint Genome Institute"/>
            <person name="Haridas S."/>
            <person name="Albert R."/>
            <person name="Binder M."/>
            <person name="Bloem J."/>
            <person name="Labutti K."/>
            <person name="Salamov A."/>
            <person name="Andreopoulos B."/>
            <person name="Baker S.E."/>
            <person name="Barry K."/>
            <person name="Bills G."/>
            <person name="Bluhm B.H."/>
            <person name="Cannon C."/>
            <person name="Castanera R."/>
            <person name="Culley D.E."/>
            <person name="Daum C."/>
            <person name="Ezra D."/>
            <person name="Gonzalez J.B."/>
            <person name="Henrissat B."/>
            <person name="Kuo A."/>
            <person name="Liang C."/>
            <person name="Lipzen A."/>
            <person name="Lutzoni F."/>
            <person name="Magnuson J."/>
            <person name="Mondo S."/>
            <person name="Nolan M."/>
            <person name="Ohm R."/>
            <person name="Pangilinan J."/>
            <person name="Park H.-J."/>
            <person name="Ramirez L."/>
            <person name="Alfaro M."/>
            <person name="Sun H."/>
            <person name="Tritt A."/>
            <person name="Yoshinaga Y."/>
            <person name="Zwiers L.-H."/>
            <person name="Turgeon B.G."/>
            <person name="Goodwin S.B."/>
            <person name="Spatafora J.W."/>
            <person name="Crous P.W."/>
            <person name="Grigoriev I.V."/>
        </authorList>
    </citation>
    <scope>NUCLEOTIDE SEQUENCE</scope>
    <source>
        <strain evidence="9">P77</strain>
    </source>
</reference>
<evidence type="ECO:0000256" key="1">
    <source>
        <dbReference type="ARBA" id="ARBA00004123"/>
    </source>
</evidence>
<protein>
    <submittedName>
        <fullName evidence="9">Topoisomerase II-associated protein PAT1</fullName>
    </submittedName>
</protein>
<dbReference type="PANTHER" id="PTHR21551:SF0">
    <property type="entry name" value="PROTEIN ASSOCIATED WITH TOPO II RELATED-1, ISOFORM A"/>
    <property type="match status" value="1"/>
</dbReference>
<sequence>MSFFGFDTNGPRDRGHSSNATGFGQHDAFAALGGGAADDHVIDFEETYDGLGDQLDDEADDLNDDTFGGGPATQQSIGKHFDFAGQTSKVANTLQEEQMVYQARQKAPQYHHQHQHPNQNQQRPPVPHASKPNRSGYESYKDPEYIPQLEARADIWGLKPKQPAAQRQPSPQPPAASQLPAPARKVMSMEEVEAMMRAQSMGSDPRATPPVQQGPPSGFPGYAPQQQYQQQQFPPPQQPYPGMPGGGMPGQFAPQILQRPQQQHQPRQQQAPTRQQQVHAELPDQPIRSQPPQQPTILQRQRPQSNEPSGPQQRQAPPQVQAQGTPTQPRQILQNPNRLSGQGQPLGQASPQGPQGPQGPRGQTPAHNRGPSYPGMVITHPDQLLQLSEAERAAFLEEDAKRAKRNHKIALLAKDNGLMTPQDKNFITRIQLQQLMTATGNLDERGPEAAIAEDFYYQVFSQIRGATRQNPQQPASQFAQTYLFQTNNRFGARRHGRGGDNHMQRMEQQIQRAVEAAKARPKARQLVVEGSLGKIAFSNSKTPRPLLNLKRPETNDKLSKHPKSSIADRKETLRNIEAVYKTLMQMEDHERVMPPPIQEGSPPEAIQVHMEWRSKIEALHSQLWMNTRIMEPINSNTPHPFISLLSHAKGKKVIQRLFRHINEQERITVVTMIVVHLDALSVVSHAIPTSEEPLSAAIREEIDLFSQTVTPPIHVHISDSPLNIVTGLLGVVLERTNLHVVARSKIGLIFLTMLISRAEILKQSAPDMTEDWKQWSGLYNHLFDVLEPVLPFLFPGSINDTDDMYIWQFLAAMGVGASPEQQQRLVLGVKDRVMETVSVSKALPVEMASARLANVNLFMRAIGLDVELLG</sequence>
<feature type="compositionally biased region" description="Low complexity" evidence="7">
    <location>
        <begin position="341"/>
        <end position="365"/>
    </location>
</feature>
<dbReference type="OrthoDB" id="74835at2759"/>
<evidence type="ECO:0000256" key="2">
    <source>
        <dbReference type="ARBA" id="ARBA00004201"/>
    </source>
</evidence>
<dbReference type="Pfam" id="PF09770">
    <property type="entry name" value="PAT1"/>
    <property type="match status" value="1"/>
</dbReference>
<dbReference type="GO" id="GO:0016853">
    <property type="term" value="F:isomerase activity"/>
    <property type="evidence" value="ECO:0007669"/>
    <property type="project" value="UniProtKB-KW"/>
</dbReference>
<comment type="subcellular location">
    <subcellularLocation>
        <location evidence="2">Cytoplasm</location>
        <location evidence="2">P-body</location>
    </subcellularLocation>
    <subcellularLocation>
        <location evidence="1">Nucleus</location>
    </subcellularLocation>
</comment>
<feature type="compositionally biased region" description="Low complexity" evidence="7">
    <location>
        <begin position="219"/>
        <end position="232"/>
    </location>
</feature>
<evidence type="ECO:0000313" key="10">
    <source>
        <dbReference type="Proteomes" id="UP000800040"/>
    </source>
</evidence>
<feature type="compositionally biased region" description="Low complexity" evidence="7">
    <location>
        <begin position="161"/>
        <end position="184"/>
    </location>
</feature>